<dbReference type="GO" id="GO:0016787">
    <property type="term" value="F:hydrolase activity"/>
    <property type="evidence" value="ECO:0007669"/>
    <property type="project" value="UniProtKB-KW"/>
</dbReference>
<sequence>MSFAFAKAVLASSLTLTLFSTADACTRVLWNTQPGYMLSSRNLDFFGPVSPTLVVSPRGIARVGATGDNAPHAARWTARYGSVAVYADNVFPMDGMNEKGLVAHTLYFTGGEEKQQPGKPAKPVLESSHWVSFILDNHATVAEAVAAIRAVRLEPKRLPIDYASDTKHIAIEDASGDSAIIEIVNGETVIHHGRKFTVLTNPPDYDSMLKLEKKYAAANAETIPTGWQADARLVRANWLLKSLPRPDNVEEARGFLSSIMHSVAMPIGLMADPLDVSVEKAYEPYSRYPAENRGPGTYFNTTADMKNLRYSFLSASSISPVWLDLPQLDFGRLKQTKVIQRLNLYGSKGWTGNVRQHLQPARSYQ</sequence>
<evidence type="ECO:0000256" key="1">
    <source>
        <dbReference type="ARBA" id="ARBA00006625"/>
    </source>
</evidence>
<keyword evidence="6" id="KW-1185">Reference proteome</keyword>
<dbReference type="SUPFAM" id="SSF56235">
    <property type="entry name" value="N-terminal nucleophile aminohydrolases (Ntn hydrolases)"/>
    <property type="match status" value="1"/>
</dbReference>
<dbReference type="InterPro" id="IPR029055">
    <property type="entry name" value="Ntn_hydrolases_N"/>
</dbReference>
<dbReference type="OrthoDB" id="1265391at2"/>
<evidence type="ECO:0000256" key="2">
    <source>
        <dbReference type="ARBA" id="ARBA00022801"/>
    </source>
</evidence>
<dbReference type="Pfam" id="PF02275">
    <property type="entry name" value="CBAH"/>
    <property type="match status" value="1"/>
</dbReference>
<evidence type="ECO:0000259" key="4">
    <source>
        <dbReference type="Pfam" id="PF02275"/>
    </source>
</evidence>
<accession>A0A318JQ39</accession>
<dbReference type="Proteomes" id="UP000248395">
    <property type="component" value="Unassembled WGS sequence"/>
</dbReference>
<dbReference type="EMBL" id="QJKC01000001">
    <property type="protein sequence ID" value="PXX51259.1"/>
    <property type="molecule type" value="Genomic_DNA"/>
</dbReference>
<comment type="similarity">
    <text evidence="1">Belongs to the peptidase C59 family.</text>
</comment>
<evidence type="ECO:0000256" key="3">
    <source>
        <dbReference type="SAM" id="SignalP"/>
    </source>
</evidence>
<dbReference type="PANTHER" id="PTHR35527">
    <property type="entry name" value="CHOLOYLGLYCINE HYDROLASE"/>
    <property type="match status" value="1"/>
</dbReference>
<dbReference type="RefSeq" id="WP_059286689.1">
    <property type="nucleotide sequence ID" value="NZ_LNQU01000101.1"/>
</dbReference>
<feature type="signal peptide" evidence="3">
    <location>
        <begin position="1"/>
        <end position="24"/>
    </location>
</feature>
<organism evidence="5 6">
    <name type="scientific">Aquitalea magnusonii</name>
    <dbReference type="NCBI Taxonomy" id="332411"/>
    <lineage>
        <taxon>Bacteria</taxon>
        <taxon>Pseudomonadati</taxon>
        <taxon>Pseudomonadota</taxon>
        <taxon>Betaproteobacteria</taxon>
        <taxon>Neisseriales</taxon>
        <taxon>Chromobacteriaceae</taxon>
        <taxon>Aquitalea</taxon>
    </lineage>
</organism>
<reference evidence="5 6" key="1">
    <citation type="submission" date="2018-05" db="EMBL/GenBank/DDBJ databases">
        <title>Genomic Encyclopedia of Type Strains, Phase IV (KMG-IV): sequencing the most valuable type-strain genomes for metagenomic binning, comparative biology and taxonomic classification.</title>
        <authorList>
            <person name="Goeker M."/>
        </authorList>
    </citation>
    <scope>NUCLEOTIDE SEQUENCE [LARGE SCALE GENOMIC DNA]</scope>
    <source>
        <strain evidence="5 6">DSM 25134</strain>
    </source>
</reference>
<feature type="domain" description="Choloylglycine hydrolase/NAAA C-terminal" evidence="4">
    <location>
        <begin position="25"/>
        <end position="255"/>
    </location>
</feature>
<name>A0A318JQ39_9NEIS</name>
<dbReference type="InterPro" id="IPR052193">
    <property type="entry name" value="Peptidase_C59"/>
</dbReference>
<dbReference type="Gene3D" id="3.60.60.10">
    <property type="entry name" value="Penicillin V Acylase, Chain A"/>
    <property type="match status" value="1"/>
</dbReference>
<feature type="chain" id="PRO_5016360175" evidence="3">
    <location>
        <begin position="25"/>
        <end position="365"/>
    </location>
</feature>
<dbReference type="PANTHER" id="PTHR35527:SF2">
    <property type="entry name" value="HYDROLASE"/>
    <property type="match status" value="1"/>
</dbReference>
<gene>
    <name evidence="5" type="ORF">DFR38_101321</name>
</gene>
<comment type="caution">
    <text evidence="5">The sequence shown here is derived from an EMBL/GenBank/DDBJ whole genome shotgun (WGS) entry which is preliminary data.</text>
</comment>
<dbReference type="InterPro" id="IPR029132">
    <property type="entry name" value="CBAH/NAAA_C"/>
</dbReference>
<keyword evidence="3" id="KW-0732">Signal</keyword>
<keyword evidence="2" id="KW-0378">Hydrolase</keyword>
<evidence type="ECO:0000313" key="5">
    <source>
        <dbReference type="EMBL" id="PXX51259.1"/>
    </source>
</evidence>
<proteinExistence type="inferred from homology"/>
<evidence type="ECO:0000313" key="6">
    <source>
        <dbReference type="Proteomes" id="UP000248395"/>
    </source>
</evidence>
<dbReference type="AlphaFoldDB" id="A0A318JQ39"/>
<protein>
    <submittedName>
        <fullName evidence="5">Penicillin amidase</fullName>
    </submittedName>
</protein>